<dbReference type="Proteomes" id="UP001074446">
    <property type="component" value="Unassembled WGS sequence"/>
</dbReference>
<reference evidence="1" key="1">
    <citation type="submission" date="2022-12" db="EMBL/GenBank/DDBJ databases">
        <title>Reclassification of two methanogenic archaea species isolated from the Kolyma lowland permafrost.</title>
        <authorList>
            <person name="Trubitsyn V.E."/>
            <person name="Rivkina E.M."/>
            <person name="Shcherbakova V.A."/>
        </authorList>
    </citation>
    <scope>NUCLEOTIDE SEQUENCE</scope>
    <source>
        <strain evidence="1">M2</strain>
        <strain evidence="2">MK4</strain>
    </source>
</reference>
<dbReference type="EMBL" id="JAPVER010000020">
    <property type="protein sequence ID" value="MCZ3367497.1"/>
    <property type="molecule type" value="Genomic_DNA"/>
</dbReference>
<dbReference type="Pfam" id="PF07388">
    <property type="entry name" value="A-2_8-polyST"/>
    <property type="match status" value="1"/>
</dbReference>
<proteinExistence type="predicted"/>
<name>A0A9E5DKM8_9EURY</name>
<dbReference type="Proteomes" id="UP001068021">
    <property type="component" value="Unassembled WGS sequence"/>
</dbReference>
<comment type="caution">
    <text evidence="1">The sequence shown here is derived from an EMBL/GenBank/DDBJ whole genome shotgun (WGS) entry which is preliminary data.</text>
</comment>
<gene>
    <name evidence="2" type="ORF">O3H35_11980</name>
    <name evidence="1" type="ORF">O3H54_16510</name>
</gene>
<keyword evidence="3" id="KW-1185">Reference proteome</keyword>
<evidence type="ECO:0000313" key="3">
    <source>
        <dbReference type="Proteomes" id="UP001068021"/>
    </source>
</evidence>
<protein>
    <submittedName>
        <fullName evidence="1">Polysialyltransferase family glycosyltransferase</fullName>
    </submittedName>
</protein>
<evidence type="ECO:0000313" key="2">
    <source>
        <dbReference type="EMBL" id="MCZ3373355.1"/>
    </source>
</evidence>
<organism evidence="1 3">
    <name type="scientific">Methanobacterium veterum</name>
    <dbReference type="NCBI Taxonomy" id="408577"/>
    <lineage>
        <taxon>Archaea</taxon>
        <taxon>Methanobacteriati</taxon>
        <taxon>Methanobacteriota</taxon>
        <taxon>Methanomada group</taxon>
        <taxon>Methanobacteria</taxon>
        <taxon>Methanobacteriales</taxon>
        <taxon>Methanobacteriaceae</taxon>
        <taxon>Methanobacterium</taxon>
    </lineage>
</organism>
<dbReference type="EMBL" id="JAPVES010000030">
    <property type="protein sequence ID" value="MCZ3373355.1"/>
    <property type="molecule type" value="Genomic_DNA"/>
</dbReference>
<dbReference type="Gene3D" id="3.40.50.11110">
    <property type="entry name" value="Sialyltransferase, C-terminal GT-B Rossman nucleotide-binding domain"/>
    <property type="match status" value="1"/>
</dbReference>
<dbReference type="AlphaFoldDB" id="A0A9E5DKM8"/>
<dbReference type="RefSeq" id="WP_048082711.1">
    <property type="nucleotide sequence ID" value="NZ_JAPVER010000020.1"/>
</dbReference>
<dbReference type="InterPro" id="IPR010866">
    <property type="entry name" value="A-2_8-polyST"/>
</dbReference>
<accession>A0A9E5DKM8</accession>
<evidence type="ECO:0000313" key="1">
    <source>
        <dbReference type="EMBL" id="MCZ3367497.1"/>
    </source>
</evidence>
<sequence>MYSLEEIYNILKNEKIDFVATAISHWHAVGVDTVIYDIVKRNNGIKPNGLIFILEHEVSGFVIGEKDFVCEGFANVKFIFLSLHDRESGIYSKIGFLKILFKKINFKNNNKRIICLISPFSPSTDLIKMVFMKDLYTTYYIKLILIDEGFGTYVPQKLFEASLKRGSLNETVRKVQINRVVSIIIRRSFIKLIIRNMPLEKRFIFNQEKDYEINTELINSYKKIFEFRKKNFELTHKNSVVLLTGTFSEHFQMSIQNEIELMKSLIKILNQEGYYVLLKAHPRETIGKYDDVLKDYDVKQLDNDFPVEDLFINIDPVYVIGFISTALINAKLFYDMDVVSVADLSLEYSDSGILKSQMDEFKKVTSSFIKFTTNMGELKQILKGN</sequence>